<dbReference type="RefSeq" id="WP_226584282.1">
    <property type="nucleotide sequence ID" value="NZ_BLAY01000060.1"/>
</dbReference>
<dbReference type="AlphaFoldDB" id="A0AAV3XEE0"/>
<dbReference type="EMBL" id="BLAY01000060">
    <property type="protein sequence ID" value="GET39195.1"/>
    <property type="molecule type" value="Genomic_DNA"/>
</dbReference>
<name>A0AAV3XEE0_9CYAN</name>
<reference evidence="1" key="1">
    <citation type="submission" date="2019-10" db="EMBL/GenBank/DDBJ databases">
        <title>Draft genome sequece of Microseira wollei NIES-4236.</title>
        <authorList>
            <person name="Yamaguchi H."/>
            <person name="Suzuki S."/>
            <person name="Kawachi M."/>
        </authorList>
    </citation>
    <scope>NUCLEOTIDE SEQUENCE</scope>
    <source>
        <strain evidence="1">NIES-4236</strain>
    </source>
</reference>
<gene>
    <name evidence="1" type="ORF">MiSe_39590</name>
</gene>
<protein>
    <submittedName>
        <fullName evidence="1">Uncharacterized protein</fullName>
    </submittedName>
</protein>
<evidence type="ECO:0000313" key="2">
    <source>
        <dbReference type="Proteomes" id="UP001050975"/>
    </source>
</evidence>
<evidence type="ECO:0000313" key="1">
    <source>
        <dbReference type="EMBL" id="GET39195.1"/>
    </source>
</evidence>
<accession>A0AAV3XEE0</accession>
<keyword evidence="2" id="KW-1185">Reference proteome</keyword>
<dbReference type="Proteomes" id="UP001050975">
    <property type="component" value="Unassembled WGS sequence"/>
</dbReference>
<comment type="caution">
    <text evidence="1">The sequence shown here is derived from an EMBL/GenBank/DDBJ whole genome shotgun (WGS) entry which is preliminary data.</text>
</comment>
<sequence length="68" mass="7728">MVRLPMAACHLLLLQFFIDYGMWAVMVFPLPVQPGSKLCQDRDNDLVIFAEAGANSYLEKPTKRQITD</sequence>
<proteinExistence type="predicted"/>
<organism evidence="1 2">
    <name type="scientific">Microseira wollei NIES-4236</name>
    <dbReference type="NCBI Taxonomy" id="2530354"/>
    <lineage>
        <taxon>Bacteria</taxon>
        <taxon>Bacillati</taxon>
        <taxon>Cyanobacteriota</taxon>
        <taxon>Cyanophyceae</taxon>
        <taxon>Oscillatoriophycideae</taxon>
        <taxon>Aerosakkonematales</taxon>
        <taxon>Aerosakkonemataceae</taxon>
        <taxon>Microseira</taxon>
    </lineage>
</organism>